<accession>A0A5B2W4A4</accession>
<dbReference type="RefSeq" id="WP_149836912.1">
    <property type="nucleotide sequence ID" value="NZ_VUOC01000001.1"/>
</dbReference>
<name>A0A5B2W4A4_9BACT</name>
<reference evidence="1 2" key="1">
    <citation type="submission" date="2019-09" db="EMBL/GenBank/DDBJ databases">
        <title>Chitinophaga ginsengihumi sp. nov., isolated from soil of ginseng rhizosphere.</title>
        <authorList>
            <person name="Lee J."/>
        </authorList>
    </citation>
    <scope>NUCLEOTIDE SEQUENCE [LARGE SCALE GENOMIC DNA]</scope>
    <source>
        <strain evidence="1 2">BN140078</strain>
    </source>
</reference>
<comment type="caution">
    <text evidence="1">The sequence shown here is derived from an EMBL/GenBank/DDBJ whole genome shotgun (WGS) entry which is preliminary data.</text>
</comment>
<gene>
    <name evidence="1" type="ORF">F0L74_06065</name>
</gene>
<dbReference type="EMBL" id="VUOC01000001">
    <property type="protein sequence ID" value="KAA2245522.1"/>
    <property type="molecule type" value="Genomic_DNA"/>
</dbReference>
<proteinExistence type="predicted"/>
<evidence type="ECO:0008006" key="3">
    <source>
        <dbReference type="Google" id="ProtNLM"/>
    </source>
</evidence>
<reference evidence="1 2" key="2">
    <citation type="submission" date="2019-09" db="EMBL/GenBank/DDBJ databases">
        <authorList>
            <person name="Jin C."/>
        </authorList>
    </citation>
    <scope>NUCLEOTIDE SEQUENCE [LARGE SCALE GENOMIC DNA]</scope>
    <source>
        <strain evidence="1 2">BN140078</strain>
    </source>
</reference>
<organism evidence="1 2">
    <name type="scientific">Chitinophaga agrisoli</name>
    <dbReference type="NCBI Taxonomy" id="2607653"/>
    <lineage>
        <taxon>Bacteria</taxon>
        <taxon>Pseudomonadati</taxon>
        <taxon>Bacteroidota</taxon>
        <taxon>Chitinophagia</taxon>
        <taxon>Chitinophagales</taxon>
        <taxon>Chitinophagaceae</taxon>
        <taxon>Chitinophaga</taxon>
    </lineage>
</organism>
<keyword evidence="2" id="KW-1185">Reference proteome</keyword>
<dbReference type="AlphaFoldDB" id="A0A5B2W4A4"/>
<sequence>MKLIDNILYMELPELVECGIKENTIWHASSRKSPSWQIIDDPADRRKVLIGYEKLKDQYKDMVIARYGNPYEHMAKQPIRDMVTKDLKAEAVFLAYRYGPNKDNSLPTGTQAKVDYVKRYTTAASWLNMLVKAAEDKKAIKKAVNLNIEQFYLHVLEIIKRDQIDLPSNYQALLRRRREYQEKGYECLIDWRFGNKNAAKVDNEVSSSLLLTLVSNANQYDDVYVCMRYNEWAVQNGHSPITSRTVCNWRQDNEHLILSTREGQAPWYDKYGKEVKGYRPSAPLYLVESDDNHLDLLFIDEETGNAFSKYKAIVVTDSYNDYVLGYAYTSGEITVELVQAAYLNAMHHLRELTGGWYLPHEVKTDRWGIKRLEPFYESMGNYFRTPVGSKRRGFLEQFFGSPLWKNSLKAGANNYSGNNMVAKTRGVNVEELALNRKERPTLTEGRTQVENFFHRLRHTPDNKTGITKQQQWLNAFAAMPDADKKAINDEQFLLTFGVQHLPQGRTVAITKGGVEPMIQGVQYGFIVPPDLYLQNVGRQVTVIYDPYDMSRVLCTDFASLRFLASSDRRGPRALADFQVGNRTALNSFLAEKREDTRKVAEAADRRREILRRNGVDAEAMLQGGVMVKELKQAAEERYLQQTTERRGDYNPFELM</sequence>
<evidence type="ECO:0000313" key="1">
    <source>
        <dbReference type="EMBL" id="KAA2245522.1"/>
    </source>
</evidence>
<evidence type="ECO:0000313" key="2">
    <source>
        <dbReference type="Proteomes" id="UP000324611"/>
    </source>
</evidence>
<protein>
    <recommendedName>
        <fullName evidence="3">Integrase catalytic domain-containing protein</fullName>
    </recommendedName>
</protein>
<dbReference type="Proteomes" id="UP000324611">
    <property type="component" value="Unassembled WGS sequence"/>
</dbReference>